<name>A0A0A9I203_ARUDO</name>
<sequence length="10" mass="1161">MRDLNLAELS</sequence>
<reference evidence="1" key="2">
    <citation type="journal article" date="2015" name="Data Brief">
        <title>Shoot transcriptome of the giant reed, Arundo donax.</title>
        <authorList>
            <person name="Barrero R.A."/>
            <person name="Guerrero F.D."/>
            <person name="Moolhuijzen P."/>
            <person name="Goolsby J.A."/>
            <person name="Tidwell J."/>
            <person name="Bellgard S.E."/>
            <person name="Bellgard M.I."/>
        </authorList>
    </citation>
    <scope>NUCLEOTIDE SEQUENCE</scope>
    <source>
        <tissue evidence="1">Shoot tissue taken approximately 20 cm above the soil surface</tissue>
    </source>
</reference>
<proteinExistence type="predicted"/>
<evidence type="ECO:0000313" key="1">
    <source>
        <dbReference type="EMBL" id="JAD96107.1"/>
    </source>
</evidence>
<reference evidence="1" key="1">
    <citation type="submission" date="2014-09" db="EMBL/GenBank/DDBJ databases">
        <authorList>
            <person name="Magalhaes I.L.F."/>
            <person name="Oliveira U."/>
            <person name="Santos F.R."/>
            <person name="Vidigal T.H.D.A."/>
            <person name="Brescovit A.D."/>
            <person name="Santos A.J."/>
        </authorList>
    </citation>
    <scope>NUCLEOTIDE SEQUENCE</scope>
    <source>
        <tissue evidence="1">Shoot tissue taken approximately 20 cm above the soil surface</tissue>
    </source>
</reference>
<protein>
    <submittedName>
        <fullName evidence="1">Uncharacterized protein</fullName>
    </submittedName>
</protein>
<accession>A0A0A9I203</accession>
<dbReference type="EMBL" id="GBRH01201788">
    <property type="protein sequence ID" value="JAD96107.1"/>
    <property type="molecule type" value="Transcribed_RNA"/>
</dbReference>
<organism evidence="1">
    <name type="scientific">Arundo donax</name>
    <name type="common">Giant reed</name>
    <name type="synonym">Donax arundinaceus</name>
    <dbReference type="NCBI Taxonomy" id="35708"/>
    <lineage>
        <taxon>Eukaryota</taxon>
        <taxon>Viridiplantae</taxon>
        <taxon>Streptophyta</taxon>
        <taxon>Embryophyta</taxon>
        <taxon>Tracheophyta</taxon>
        <taxon>Spermatophyta</taxon>
        <taxon>Magnoliopsida</taxon>
        <taxon>Liliopsida</taxon>
        <taxon>Poales</taxon>
        <taxon>Poaceae</taxon>
        <taxon>PACMAD clade</taxon>
        <taxon>Arundinoideae</taxon>
        <taxon>Arundineae</taxon>
        <taxon>Arundo</taxon>
    </lineage>
</organism>